<proteinExistence type="predicted"/>
<dbReference type="AlphaFoldDB" id="A0A0H3ZM45"/>
<sequence length="233" mass="27520">MLIKSPKARQERAERNRRMLWEFLTIHTYSDLETLANHIDVKTKPVVSRILKEWVFDGWVKKVQVKNKFGGCWLFGVTTKALEGDTTRRAFQPSKVNLRTLEHTLKCQRASSYFLKHEAVTERGYKLVNIESGDLKKYGMKHRPDLIIQNQGTTLVGLICIEVELSLKSKQRYEDILKTYLTNIKNSKVNQVIYVFYDEKIKVKFEQSILMPFFSKECVEEKHRLKFFSKLFY</sequence>
<accession>A0A0H3ZM45</accession>
<evidence type="ECO:0000313" key="1">
    <source>
        <dbReference type="EMBL" id="AKN37190.1"/>
    </source>
</evidence>
<evidence type="ECO:0008006" key="2">
    <source>
        <dbReference type="Google" id="ProtNLM"/>
    </source>
</evidence>
<reference evidence="1" key="1">
    <citation type="journal article" date="2015" name="MBio">
        <title>Eco-Evolutionary Dynamics of Episomes among Ecologically Cohesive Bacterial Populations.</title>
        <authorList>
            <person name="Xue H."/>
            <person name="Cordero O.X."/>
            <person name="Camas F.M."/>
            <person name="Trimble W."/>
            <person name="Meyer F."/>
            <person name="Guglielmini J."/>
            <person name="Rocha E.P."/>
            <person name="Polz M.F."/>
        </authorList>
    </citation>
    <scope>NUCLEOTIDE SEQUENCE</scope>
    <source>
        <strain evidence="1">ZF_76</strain>
    </source>
</reference>
<name>A0A0H3ZM45_9VIBR</name>
<organism evidence="1">
    <name type="scientific">Vibrio tasmaniensis</name>
    <dbReference type="NCBI Taxonomy" id="212663"/>
    <lineage>
        <taxon>Bacteria</taxon>
        <taxon>Pseudomonadati</taxon>
        <taxon>Pseudomonadota</taxon>
        <taxon>Gammaproteobacteria</taxon>
        <taxon>Vibrionales</taxon>
        <taxon>Vibrionaceae</taxon>
        <taxon>Vibrio</taxon>
    </lineage>
</organism>
<dbReference type="EMBL" id="KP795524">
    <property type="protein sequence ID" value="AKN37190.1"/>
    <property type="molecule type" value="Genomic_DNA"/>
</dbReference>
<protein>
    <recommendedName>
        <fullName evidence="2">Replication-relaxation</fullName>
    </recommendedName>
</protein>